<gene>
    <name evidence="1" type="ORF">F8B43_5056</name>
</gene>
<dbReference type="RefSeq" id="WP_152278769.1">
    <property type="nucleotide sequence ID" value="NZ_WEKV01000020.1"/>
</dbReference>
<proteinExistence type="predicted"/>
<dbReference type="AlphaFoldDB" id="A0A833J294"/>
<reference evidence="1 2" key="1">
    <citation type="submission" date="2019-10" db="EMBL/GenBank/DDBJ databases">
        <title>Draft Genome Sequence of the Caffeine Degrading Methylotroph Methylorubrum populi PINKEL.</title>
        <authorList>
            <person name="Dawson S.C."/>
            <person name="Zhang X."/>
            <person name="Wright M.E."/>
            <person name="Sharma G."/>
            <person name="Langner J.T."/>
            <person name="Ditty J.L."/>
            <person name="Subuyuj G.A."/>
        </authorList>
    </citation>
    <scope>NUCLEOTIDE SEQUENCE [LARGE SCALE GENOMIC DNA]</scope>
    <source>
        <strain evidence="1 2">Pinkel</strain>
    </source>
</reference>
<name>A0A833J294_9HYPH</name>
<evidence type="ECO:0000313" key="1">
    <source>
        <dbReference type="EMBL" id="KAB7782301.1"/>
    </source>
</evidence>
<dbReference type="Proteomes" id="UP000469949">
    <property type="component" value="Unassembled WGS sequence"/>
</dbReference>
<accession>A0A833J294</accession>
<dbReference type="EMBL" id="WEKV01000020">
    <property type="protein sequence ID" value="KAB7782301.1"/>
    <property type="molecule type" value="Genomic_DNA"/>
</dbReference>
<protein>
    <submittedName>
        <fullName evidence="1">Uncharacterized protein</fullName>
    </submittedName>
</protein>
<sequence length="117" mass="12498">MNVRLPPEQLAPLDAWIAAQPDPKPSRPEAIRKLLDGALAEGASRFPFEIPHIPFSALGPGELTPAGLKAALNEWVAQVAGQDEDLQRAIRSIVAMILIGEGYGREALEAVKVQSPA</sequence>
<comment type="caution">
    <text evidence="1">The sequence shown here is derived from an EMBL/GenBank/DDBJ whole genome shotgun (WGS) entry which is preliminary data.</text>
</comment>
<organism evidence="1 2">
    <name type="scientific">Methylorubrum populi</name>
    <dbReference type="NCBI Taxonomy" id="223967"/>
    <lineage>
        <taxon>Bacteria</taxon>
        <taxon>Pseudomonadati</taxon>
        <taxon>Pseudomonadota</taxon>
        <taxon>Alphaproteobacteria</taxon>
        <taxon>Hyphomicrobiales</taxon>
        <taxon>Methylobacteriaceae</taxon>
        <taxon>Methylorubrum</taxon>
    </lineage>
</organism>
<evidence type="ECO:0000313" key="2">
    <source>
        <dbReference type="Proteomes" id="UP000469949"/>
    </source>
</evidence>